<protein>
    <submittedName>
        <fullName evidence="1">Uncharacterized protein</fullName>
    </submittedName>
</protein>
<dbReference type="EMBL" id="CP084506">
    <property type="protein sequence ID" value="UCP99691.1"/>
    <property type="molecule type" value="Genomic_DNA"/>
</dbReference>
<sequence>MISYISAPCGAGKTRHIINKINNDKESTRYLLIQNTLDLIHETIGKITCTYKVITSEQYTNAFDTCVEYMLNNSHAKVTLITDKVFYRLPIAALKTFKIYIDDCVDFHQFDMISILNDENRLDVARKLFSVVDVSENKNYAELAINDVIDDLDGAINENTLKKFKNMDHIYGNKSFYEKCNIKKTRLLSLVGVIDIEKYKELDITFIANDFENSLMFKSNPLAFNKMEIDLLQRKIPIEQRVKVYYFIPGSTYNDTWRRLNRDDYKKIIQYLNDNVKDEYYWTKNSNDNVKLNGNFVKPQLRGVNSLQHYSTAVWLCSMKPSPQEISTMMDLYNISASDLIQAREQQTLHQFIQRGLIRNFDSNDIMTVYCMDEQQARTLASEPEFIDISLSYFDEKIEPLTPAQRRRINRFVNKKISLDVFRKWLFGYKNADLTDLQKQIELNKFMSLM</sequence>
<evidence type="ECO:0000313" key="2">
    <source>
        <dbReference type="Proteomes" id="UP000245918"/>
    </source>
</evidence>
<name>A0AC61TG65_EDWTA</name>
<proteinExistence type="predicted"/>
<reference evidence="1" key="1">
    <citation type="submission" date="2021-09" db="EMBL/GenBank/DDBJ databases">
        <title>Comparative genomics of Edwardsiella genus reveals species-based diversity.</title>
        <authorList>
            <person name="Tekedar H.C."/>
            <person name="Kumru S."/>
            <person name="Waldbieser G.C."/>
            <person name="Reichley S.R."/>
            <person name="Lawrence M.L."/>
            <person name="Griffin M.J."/>
        </authorList>
    </citation>
    <scope>NUCLEOTIDE SEQUENCE</scope>
    <source>
        <strain evidence="1">ATCC 15947</strain>
    </source>
</reference>
<gene>
    <name evidence="1" type="ORF">DCL27_13670</name>
</gene>
<evidence type="ECO:0000313" key="1">
    <source>
        <dbReference type="EMBL" id="UCP99691.1"/>
    </source>
</evidence>
<dbReference type="Proteomes" id="UP000245918">
    <property type="component" value="Chromosome"/>
</dbReference>
<organism evidence="1 2">
    <name type="scientific">Edwardsiella tarda ATCC 15947 = NBRC 105688</name>
    <dbReference type="NCBI Taxonomy" id="667121"/>
    <lineage>
        <taxon>Bacteria</taxon>
        <taxon>Pseudomonadati</taxon>
        <taxon>Pseudomonadota</taxon>
        <taxon>Gammaproteobacteria</taxon>
        <taxon>Enterobacterales</taxon>
        <taxon>Hafniaceae</taxon>
        <taxon>Edwardsiella</taxon>
    </lineage>
</organism>
<keyword evidence="2" id="KW-1185">Reference proteome</keyword>
<accession>A0AC61TG65</accession>